<dbReference type="PANTHER" id="PTHR30537:SF5">
    <property type="entry name" value="HTH-TYPE TRANSCRIPTIONAL ACTIVATOR TTDR-RELATED"/>
    <property type="match status" value="1"/>
</dbReference>
<sequence length="297" mass="33210">MDTFSTMRAFRRIVELGGLARAAEDLGLSSAGLSKQLRALEAHLDTVLLQRTTRSMSLTESGRAYYADCCRILDELDVLEQSMRQQSQRVTGRLRLNAPLSFTLSILSPLLAEFLRDYPDLQLDLVMEDRLIDAVAHGFDLSIRLRSSLDDSTLIARRLATVKQVLCAAPSYLEQNGEPATLDDLRRHKILIYSLAQIQDIVPMQENAAAGSERSRINNSLLLRDMLVAGLGIGALPSFLADPAIARGELRRILPAFMDEPRHVYAVYPTSRHLQPKVKAFVEFLGRRLPSVMNDYS</sequence>
<dbReference type="SUPFAM" id="SSF53850">
    <property type="entry name" value="Periplasmic binding protein-like II"/>
    <property type="match status" value="1"/>
</dbReference>
<dbReference type="Proteomes" id="UP001153050">
    <property type="component" value="Unassembled WGS sequence"/>
</dbReference>
<evidence type="ECO:0000313" key="7">
    <source>
        <dbReference type="Proteomes" id="UP001153050"/>
    </source>
</evidence>
<keyword evidence="7" id="KW-1185">Reference proteome</keyword>
<dbReference type="CDD" id="cd08422">
    <property type="entry name" value="PBP2_CrgA_like"/>
    <property type="match status" value="1"/>
</dbReference>
<dbReference type="GO" id="GO:0003677">
    <property type="term" value="F:DNA binding"/>
    <property type="evidence" value="ECO:0007669"/>
    <property type="project" value="UniProtKB-KW"/>
</dbReference>
<accession>A0ABM9EIP6</accession>
<evidence type="ECO:0000256" key="1">
    <source>
        <dbReference type="ARBA" id="ARBA00009437"/>
    </source>
</evidence>
<dbReference type="InterPro" id="IPR058163">
    <property type="entry name" value="LysR-type_TF_proteobact-type"/>
</dbReference>
<keyword evidence="3 6" id="KW-0238">DNA-binding</keyword>
<reference evidence="6 7" key="1">
    <citation type="submission" date="2022-03" db="EMBL/GenBank/DDBJ databases">
        <authorList>
            <person name="Brunel B."/>
        </authorList>
    </citation>
    <scope>NUCLEOTIDE SEQUENCE [LARGE SCALE GENOMIC DNA]</scope>
    <source>
        <strain evidence="6">STM5069sample</strain>
    </source>
</reference>
<dbReference type="RefSeq" id="WP_254022013.1">
    <property type="nucleotide sequence ID" value="NZ_CAKXZT010000170.1"/>
</dbReference>
<dbReference type="InterPro" id="IPR036388">
    <property type="entry name" value="WH-like_DNA-bd_sf"/>
</dbReference>
<gene>
    <name evidence="6" type="ORF">MES5069_710013</name>
</gene>
<feature type="domain" description="HTH lysR-type" evidence="5">
    <location>
        <begin position="1"/>
        <end position="59"/>
    </location>
</feature>
<organism evidence="6 7">
    <name type="scientific">Mesorhizobium escarrei</name>
    <dbReference type="NCBI Taxonomy" id="666018"/>
    <lineage>
        <taxon>Bacteria</taxon>
        <taxon>Pseudomonadati</taxon>
        <taxon>Pseudomonadota</taxon>
        <taxon>Alphaproteobacteria</taxon>
        <taxon>Hyphomicrobiales</taxon>
        <taxon>Phyllobacteriaceae</taxon>
        <taxon>Mesorhizobium</taxon>
    </lineage>
</organism>
<dbReference type="Pfam" id="PF00126">
    <property type="entry name" value="HTH_1"/>
    <property type="match status" value="1"/>
</dbReference>
<evidence type="ECO:0000313" key="6">
    <source>
        <dbReference type="EMBL" id="CAH2408809.1"/>
    </source>
</evidence>
<name>A0ABM9EIP6_9HYPH</name>
<dbReference type="PROSITE" id="PS50931">
    <property type="entry name" value="HTH_LYSR"/>
    <property type="match status" value="1"/>
</dbReference>
<dbReference type="InterPro" id="IPR005119">
    <property type="entry name" value="LysR_subst-bd"/>
</dbReference>
<dbReference type="PANTHER" id="PTHR30537">
    <property type="entry name" value="HTH-TYPE TRANSCRIPTIONAL REGULATOR"/>
    <property type="match status" value="1"/>
</dbReference>
<protein>
    <submittedName>
        <fullName evidence="6">DNA-binding transcriptional regulator, LysR family</fullName>
    </submittedName>
</protein>
<keyword evidence="4" id="KW-0804">Transcription</keyword>
<evidence type="ECO:0000256" key="2">
    <source>
        <dbReference type="ARBA" id="ARBA00023015"/>
    </source>
</evidence>
<comment type="similarity">
    <text evidence="1">Belongs to the LysR transcriptional regulatory family.</text>
</comment>
<dbReference type="Gene3D" id="3.40.190.290">
    <property type="match status" value="1"/>
</dbReference>
<dbReference type="Pfam" id="PF03466">
    <property type="entry name" value="LysR_substrate"/>
    <property type="match status" value="1"/>
</dbReference>
<dbReference type="InterPro" id="IPR036390">
    <property type="entry name" value="WH_DNA-bd_sf"/>
</dbReference>
<evidence type="ECO:0000256" key="3">
    <source>
        <dbReference type="ARBA" id="ARBA00023125"/>
    </source>
</evidence>
<keyword evidence="2" id="KW-0805">Transcription regulation</keyword>
<evidence type="ECO:0000256" key="4">
    <source>
        <dbReference type="ARBA" id="ARBA00023163"/>
    </source>
</evidence>
<dbReference type="InterPro" id="IPR000847">
    <property type="entry name" value="LysR_HTH_N"/>
</dbReference>
<dbReference type="SUPFAM" id="SSF46785">
    <property type="entry name" value="Winged helix' DNA-binding domain"/>
    <property type="match status" value="1"/>
</dbReference>
<dbReference type="EMBL" id="CAKXZT010000170">
    <property type="protein sequence ID" value="CAH2408809.1"/>
    <property type="molecule type" value="Genomic_DNA"/>
</dbReference>
<evidence type="ECO:0000259" key="5">
    <source>
        <dbReference type="PROSITE" id="PS50931"/>
    </source>
</evidence>
<dbReference type="Gene3D" id="1.10.10.10">
    <property type="entry name" value="Winged helix-like DNA-binding domain superfamily/Winged helix DNA-binding domain"/>
    <property type="match status" value="1"/>
</dbReference>
<comment type="caution">
    <text evidence="6">The sequence shown here is derived from an EMBL/GenBank/DDBJ whole genome shotgun (WGS) entry which is preliminary data.</text>
</comment>
<proteinExistence type="inferred from homology"/>